<dbReference type="Proteomes" id="UP000247763">
    <property type="component" value="Chromosome"/>
</dbReference>
<sequence length="177" mass="19882">MITDPPRVDGFELRALSEADAAGLRDLFSDPEVCAFMDIEPLQTEFEALDIIDWAEAQAAQGLGVRWGIRRPGDPRLIGTVGFNRIERSRGRWGEIAYDLARDQWGRGVMSTILPAVTARGFTDFGLLRLEAMVTVGNARSCALLERMGFHLEGVLARRGWWKDRAWDQMVFARLAD</sequence>
<evidence type="ECO:0000259" key="1">
    <source>
        <dbReference type="PROSITE" id="PS51186"/>
    </source>
</evidence>
<dbReference type="PANTHER" id="PTHR43792:SF9">
    <property type="entry name" value="RIBOSOMAL-PROTEIN-ALANINE ACETYLTRANSFERASE"/>
    <property type="match status" value="1"/>
</dbReference>
<reference evidence="3" key="1">
    <citation type="submission" date="2018-05" db="EMBL/GenBank/DDBJ databases">
        <title>Genome sequencing of Phenylobacterium sp. HYN0004.</title>
        <authorList>
            <person name="Yi H."/>
            <person name="Baek C."/>
        </authorList>
    </citation>
    <scope>NUCLEOTIDE SEQUENCE [LARGE SCALE GENOMIC DNA]</scope>
    <source>
        <strain evidence="3">HYN0004</strain>
    </source>
</reference>
<gene>
    <name evidence="2" type="ORF">HYN04_04050</name>
</gene>
<dbReference type="GO" id="GO:0008999">
    <property type="term" value="F:protein-N-terminal-alanine acetyltransferase activity"/>
    <property type="evidence" value="ECO:0007669"/>
    <property type="project" value="TreeGrafter"/>
</dbReference>
<name>A0A2Z3HW24_9CAUL</name>
<accession>A0A2Z3HW24</accession>
<dbReference type="PROSITE" id="PS51186">
    <property type="entry name" value="GNAT"/>
    <property type="match status" value="1"/>
</dbReference>
<organism evidence="2 3">
    <name type="scientific">Phenylobacterium parvum</name>
    <dbReference type="NCBI Taxonomy" id="2201350"/>
    <lineage>
        <taxon>Bacteria</taxon>
        <taxon>Pseudomonadati</taxon>
        <taxon>Pseudomonadota</taxon>
        <taxon>Alphaproteobacteria</taxon>
        <taxon>Caulobacterales</taxon>
        <taxon>Caulobacteraceae</taxon>
        <taxon>Phenylobacterium</taxon>
    </lineage>
</organism>
<dbReference type="KEGG" id="phb:HYN04_04050"/>
<dbReference type="InterPro" id="IPR016181">
    <property type="entry name" value="Acyl_CoA_acyltransferase"/>
</dbReference>
<dbReference type="AlphaFoldDB" id="A0A2Z3HW24"/>
<dbReference type="SUPFAM" id="SSF55729">
    <property type="entry name" value="Acyl-CoA N-acyltransferases (Nat)"/>
    <property type="match status" value="1"/>
</dbReference>
<dbReference type="PANTHER" id="PTHR43792">
    <property type="entry name" value="GNAT FAMILY, PUTATIVE (AFU_ORTHOLOGUE AFUA_3G00765)-RELATED-RELATED"/>
    <property type="match status" value="1"/>
</dbReference>
<evidence type="ECO:0000313" key="2">
    <source>
        <dbReference type="EMBL" id="AWM76999.1"/>
    </source>
</evidence>
<dbReference type="Gene3D" id="3.40.630.30">
    <property type="match status" value="1"/>
</dbReference>
<dbReference type="InterPro" id="IPR051531">
    <property type="entry name" value="N-acetyltransferase"/>
</dbReference>
<protein>
    <submittedName>
        <fullName evidence="2">N-acetyltransferase</fullName>
    </submittedName>
</protein>
<keyword evidence="3" id="KW-1185">Reference proteome</keyword>
<dbReference type="RefSeq" id="WP_110449568.1">
    <property type="nucleotide sequence ID" value="NZ_CP029479.1"/>
</dbReference>
<dbReference type="GO" id="GO:0005737">
    <property type="term" value="C:cytoplasm"/>
    <property type="evidence" value="ECO:0007669"/>
    <property type="project" value="TreeGrafter"/>
</dbReference>
<dbReference type="InterPro" id="IPR000182">
    <property type="entry name" value="GNAT_dom"/>
</dbReference>
<dbReference type="Pfam" id="PF13302">
    <property type="entry name" value="Acetyltransf_3"/>
    <property type="match status" value="1"/>
</dbReference>
<proteinExistence type="predicted"/>
<dbReference type="EMBL" id="CP029479">
    <property type="protein sequence ID" value="AWM76999.1"/>
    <property type="molecule type" value="Genomic_DNA"/>
</dbReference>
<evidence type="ECO:0000313" key="3">
    <source>
        <dbReference type="Proteomes" id="UP000247763"/>
    </source>
</evidence>
<feature type="domain" description="N-acetyltransferase" evidence="1">
    <location>
        <begin position="11"/>
        <end position="177"/>
    </location>
</feature>
<dbReference type="OrthoDB" id="9804153at2"/>
<keyword evidence="2" id="KW-0808">Transferase</keyword>